<evidence type="ECO:0000313" key="1">
    <source>
        <dbReference type="EMBL" id="CAH1428716.1"/>
    </source>
</evidence>
<name>A0AAU9MT35_9ASTR</name>
<gene>
    <name evidence="1" type="ORF">LVIROSA_LOCUS15628</name>
</gene>
<dbReference type="AlphaFoldDB" id="A0AAU9MT35"/>
<keyword evidence="2" id="KW-1185">Reference proteome</keyword>
<organism evidence="1 2">
    <name type="scientific">Lactuca virosa</name>
    <dbReference type="NCBI Taxonomy" id="75947"/>
    <lineage>
        <taxon>Eukaryota</taxon>
        <taxon>Viridiplantae</taxon>
        <taxon>Streptophyta</taxon>
        <taxon>Embryophyta</taxon>
        <taxon>Tracheophyta</taxon>
        <taxon>Spermatophyta</taxon>
        <taxon>Magnoliopsida</taxon>
        <taxon>eudicotyledons</taxon>
        <taxon>Gunneridae</taxon>
        <taxon>Pentapetalae</taxon>
        <taxon>asterids</taxon>
        <taxon>campanulids</taxon>
        <taxon>Asterales</taxon>
        <taxon>Asteraceae</taxon>
        <taxon>Cichorioideae</taxon>
        <taxon>Cichorieae</taxon>
        <taxon>Lactucinae</taxon>
        <taxon>Lactuca</taxon>
    </lineage>
</organism>
<reference evidence="1 2" key="1">
    <citation type="submission" date="2022-01" db="EMBL/GenBank/DDBJ databases">
        <authorList>
            <person name="Xiong W."/>
            <person name="Schranz E."/>
        </authorList>
    </citation>
    <scope>NUCLEOTIDE SEQUENCE [LARGE SCALE GENOMIC DNA]</scope>
</reference>
<accession>A0AAU9MT35</accession>
<protein>
    <submittedName>
        <fullName evidence="1">Uncharacterized protein</fullName>
    </submittedName>
</protein>
<proteinExistence type="predicted"/>
<comment type="caution">
    <text evidence="1">The sequence shown here is derived from an EMBL/GenBank/DDBJ whole genome shotgun (WGS) entry which is preliminary data.</text>
</comment>
<dbReference type="EMBL" id="CAKMRJ010002223">
    <property type="protein sequence ID" value="CAH1428716.1"/>
    <property type="molecule type" value="Genomic_DNA"/>
</dbReference>
<dbReference type="Proteomes" id="UP001157418">
    <property type="component" value="Unassembled WGS sequence"/>
</dbReference>
<sequence length="115" mass="12978">MQQISVKQEKAELDEGLMVKAFRDEDTEYMNKGFAIGNGLTNPTIWYRPYTDYEGGRGKVGRTAGQNQELVYTNSGFDFSPCSWKFTDQKHTLCPTRSVGTPARYGGYTKKFVGL</sequence>
<evidence type="ECO:0000313" key="2">
    <source>
        <dbReference type="Proteomes" id="UP001157418"/>
    </source>
</evidence>